<dbReference type="InterPro" id="IPR052159">
    <property type="entry name" value="Competence_DNA_uptake"/>
</dbReference>
<keyword evidence="3" id="KW-1185">Reference proteome</keyword>
<evidence type="ECO:0000313" key="3">
    <source>
        <dbReference type="Proteomes" id="UP001501490"/>
    </source>
</evidence>
<proteinExistence type="predicted"/>
<reference evidence="3" key="1">
    <citation type="journal article" date="2019" name="Int. J. Syst. Evol. Microbiol.">
        <title>The Global Catalogue of Microorganisms (GCM) 10K type strain sequencing project: providing services to taxonomists for standard genome sequencing and annotation.</title>
        <authorList>
            <consortium name="The Broad Institute Genomics Platform"/>
            <consortium name="The Broad Institute Genome Sequencing Center for Infectious Disease"/>
            <person name="Wu L."/>
            <person name="Ma J."/>
        </authorList>
    </citation>
    <scope>NUCLEOTIDE SEQUENCE [LARGE SCALE GENOMIC DNA]</scope>
    <source>
        <strain evidence="3">JCM 16929</strain>
    </source>
</reference>
<comment type="caution">
    <text evidence="2">The sequence shown here is derived from an EMBL/GenBank/DDBJ whole genome shotgun (WGS) entry which is preliminary data.</text>
</comment>
<dbReference type="InterPro" id="IPR001279">
    <property type="entry name" value="Metallo-B-lactamas"/>
</dbReference>
<dbReference type="EMBL" id="BAABAB010000050">
    <property type="protein sequence ID" value="GAA3639202.1"/>
    <property type="molecule type" value="Genomic_DNA"/>
</dbReference>
<organism evidence="2 3">
    <name type="scientific">Microlunatus ginsengisoli</name>
    <dbReference type="NCBI Taxonomy" id="363863"/>
    <lineage>
        <taxon>Bacteria</taxon>
        <taxon>Bacillati</taxon>
        <taxon>Actinomycetota</taxon>
        <taxon>Actinomycetes</taxon>
        <taxon>Propionibacteriales</taxon>
        <taxon>Propionibacteriaceae</taxon>
        <taxon>Microlunatus</taxon>
    </lineage>
</organism>
<evidence type="ECO:0000259" key="1">
    <source>
        <dbReference type="Pfam" id="PF00753"/>
    </source>
</evidence>
<gene>
    <name evidence="2" type="ORF">GCM10022236_47100</name>
</gene>
<accession>A0ABP7ASW6</accession>
<dbReference type="SUPFAM" id="SSF56281">
    <property type="entry name" value="Metallo-hydrolase/oxidoreductase"/>
    <property type="match status" value="1"/>
</dbReference>
<dbReference type="RefSeq" id="WP_344809235.1">
    <property type="nucleotide sequence ID" value="NZ_BAABAB010000050.1"/>
</dbReference>
<dbReference type="Gene3D" id="3.60.15.10">
    <property type="entry name" value="Ribonuclease Z/Hydroxyacylglutathione hydrolase-like"/>
    <property type="match status" value="2"/>
</dbReference>
<evidence type="ECO:0000313" key="2">
    <source>
        <dbReference type="EMBL" id="GAA3639202.1"/>
    </source>
</evidence>
<dbReference type="Proteomes" id="UP001501490">
    <property type="component" value="Unassembled WGS sequence"/>
</dbReference>
<dbReference type="PANTHER" id="PTHR30619">
    <property type="entry name" value="DNA INTERNALIZATION/COMPETENCE PROTEIN COMEC/REC2"/>
    <property type="match status" value="1"/>
</dbReference>
<feature type="domain" description="Metallo-beta-lactamase" evidence="1">
    <location>
        <begin position="12"/>
        <end position="81"/>
    </location>
</feature>
<dbReference type="InterPro" id="IPR036866">
    <property type="entry name" value="RibonucZ/Hydroxyglut_hydro"/>
</dbReference>
<protein>
    <recommendedName>
        <fullName evidence="1">Metallo-beta-lactamase domain-containing protein</fullName>
    </recommendedName>
</protein>
<dbReference type="PANTHER" id="PTHR30619:SF1">
    <property type="entry name" value="RECOMBINATION PROTEIN 2"/>
    <property type="match status" value="1"/>
</dbReference>
<dbReference type="Pfam" id="PF00753">
    <property type="entry name" value="Lactamase_B"/>
    <property type="match status" value="1"/>
</dbReference>
<sequence length="540" mass="56046">MPFRLEISTLDVGQGDSSLIIADDGNGQVRSMLIDGGLSGYGPTVHGYVADRLARAGSDGLDHIVVTHYDADHVGGVLAILLSDNLTAICRCLATAAISAWDAAAASSDAQRTAAAAAAAAAAGWGCYTAGHDFAYLAVKAGAEAAALKLPGSNTLEDNAAAGAQVGLALAGGSYANPKLIRTPQSCGGAAIVAGVSTYHGKDNILPARRQLFAENRILERIRGALNGCFHTGGLYRATEVIDTGASPGIPDNWAYFVGGAVPLWSNDIPLAPGVNRTRTSITPMSLGNEVLWRSGPRSVAAPAGSPAAFLVTGLGYVWGRQTGAPPINSGQRQNDVAIGLAIRFGNFFFFTAGDLPGQGELLVAPRLLGTGFPNPQGGAAFAPATRIAAFKVSHHGAASSTPAAYLQAINAQTAFISCGKNKFGKDSDPHPTQAVVDRLDVAVPRFYLTNCKYTTQHIPASDGEDQLVLVGNRSRVCGDNADVNLQADRARGNAMLTLTEAESTGTNATQQFHVMYWEADDLPNGGGRQIGLRVETHPF</sequence>
<name>A0ABP7ASW6_9ACTN</name>